<dbReference type="InterPro" id="IPR039422">
    <property type="entry name" value="MarR/SlyA-like"/>
</dbReference>
<dbReference type="InterPro" id="IPR036390">
    <property type="entry name" value="WH_DNA-bd_sf"/>
</dbReference>
<dbReference type="Gene3D" id="1.10.10.10">
    <property type="entry name" value="Winged helix-like DNA-binding domain superfamily/Winged helix DNA-binding domain"/>
    <property type="match status" value="1"/>
</dbReference>
<proteinExistence type="predicted"/>
<dbReference type="PANTHER" id="PTHR33164:SF43">
    <property type="entry name" value="HTH-TYPE TRANSCRIPTIONAL REPRESSOR YETL"/>
    <property type="match status" value="1"/>
</dbReference>
<evidence type="ECO:0000313" key="2">
    <source>
        <dbReference type="EMBL" id="WEX90938.1"/>
    </source>
</evidence>
<keyword evidence="3" id="KW-1185">Reference proteome</keyword>
<accession>A0ABY8DL65</accession>
<dbReference type="Pfam" id="PF12802">
    <property type="entry name" value="MarR_2"/>
    <property type="match status" value="1"/>
</dbReference>
<dbReference type="EMBL" id="CP120374">
    <property type="protein sequence ID" value="WEX90938.1"/>
    <property type="molecule type" value="Genomic_DNA"/>
</dbReference>
<dbReference type="SUPFAM" id="SSF46785">
    <property type="entry name" value="Winged helix' DNA-binding domain"/>
    <property type="match status" value="1"/>
</dbReference>
<dbReference type="SMART" id="SM00347">
    <property type="entry name" value="HTH_MARR"/>
    <property type="match status" value="1"/>
</dbReference>
<dbReference type="InterPro" id="IPR000835">
    <property type="entry name" value="HTH_MarR-typ"/>
</dbReference>
<feature type="domain" description="HTH marR-type" evidence="1">
    <location>
        <begin position="23"/>
        <end position="157"/>
    </location>
</feature>
<dbReference type="RefSeq" id="WP_280662900.1">
    <property type="nucleotide sequence ID" value="NZ_CP120374.1"/>
</dbReference>
<dbReference type="InterPro" id="IPR036388">
    <property type="entry name" value="WH-like_DNA-bd_sf"/>
</dbReference>
<sequence>MPSGARLRSSKQTPGTPDEAILDPGIFQCLAGVRLAMRRFLSFSEAVLTEAGVTSQQYQALLVIKVAPQSRIMVRALSEQMLIQHNGAVQLVDRLEAAGLVLRVQSTADKRSVLVGLTVDGERVLNALARRHLGAMLENEPLLVESLAQLRQLAQIG</sequence>
<evidence type="ECO:0000313" key="3">
    <source>
        <dbReference type="Proteomes" id="UP001229355"/>
    </source>
</evidence>
<name>A0ABY8DL65_9HYPH</name>
<organism evidence="2 3">
    <name type="scientific">Sinorhizobium garamanticum</name>
    <dbReference type="NCBI Taxonomy" id="680247"/>
    <lineage>
        <taxon>Bacteria</taxon>
        <taxon>Pseudomonadati</taxon>
        <taxon>Pseudomonadota</taxon>
        <taxon>Alphaproteobacteria</taxon>
        <taxon>Hyphomicrobiales</taxon>
        <taxon>Rhizobiaceae</taxon>
        <taxon>Sinorhizobium/Ensifer group</taxon>
        <taxon>Sinorhizobium</taxon>
    </lineage>
</organism>
<gene>
    <name evidence="2" type="ORF">PZN02_004521</name>
</gene>
<dbReference type="PROSITE" id="PS50995">
    <property type="entry name" value="HTH_MARR_2"/>
    <property type="match status" value="1"/>
</dbReference>
<dbReference type="PANTHER" id="PTHR33164">
    <property type="entry name" value="TRANSCRIPTIONAL REGULATOR, MARR FAMILY"/>
    <property type="match status" value="1"/>
</dbReference>
<dbReference type="Proteomes" id="UP001229355">
    <property type="component" value="Chromosome 2"/>
</dbReference>
<reference evidence="2 3" key="1">
    <citation type="submission" date="2023-03" db="EMBL/GenBank/DDBJ databases">
        <authorList>
            <person name="Kaur S."/>
            <person name="Espinosa-Saiz D."/>
            <person name="Velazquez E."/>
            <person name="Menendez E."/>
            <person name="diCenzo G.C."/>
        </authorList>
    </citation>
    <scope>NUCLEOTIDE SEQUENCE [LARGE SCALE GENOMIC DNA]</scope>
    <source>
        <strain evidence="2 3">LMG 24692</strain>
    </source>
</reference>
<protein>
    <submittedName>
        <fullName evidence="2">MarR family transcriptional regulator</fullName>
    </submittedName>
</protein>
<evidence type="ECO:0000259" key="1">
    <source>
        <dbReference type="PROSITE" id="PS50995"/>
    </source>
</evidence>